<name>A0A0Q0WYP6_9FLAO</name>
<dbReference type="RefSeq" id="WP_055093493.1">
    <property type="nucleotide sequence ID" value="NZ_JRLF01000008.1"/>
</dbReference>
<dbReference type="Pfam" id="PF00975">
    <property type="entry name" value="Thioesterase"/>
    <property type="match status" value="1"/>
</dbReference>
<comment type="caution">
    <text evidence="3">The sequence shown here is derived from an EMBL/GenBank/DDBJ whole genome shotgun (WGS) entry which is preliminary data.</text>
</comment>
<dbReference type="InterPro" id="IPR012223">
    <property type="entry name" value="TEII"/>
</dbReference>
<dbReference type="GO" id="GO:0008610">
    <property type="term" value="P:lipid biosynthetic process"/>
    <property type="evidence" value="ECO:0007669"/>
    <property type="project" value="TreeGrafter"/>
</dbReference>
<dbReference type="Proteomes" id="UP000050443">
    <property type="component" value="Unassembled WGS sequence"/>
</dbReference>
<evidence type="ECO:0000259" key="2">
    <source>
        <dbReference type="Pfam" id="PF00975"/>
    </source>
</evidence>
<dbReference type="InterPro" id="IPR029058">
    <property type="entry name" value="AB_hydrolase_fold"/>
</dbReference>
<organism evidence="3 4">
    <name type="scientific">Flavobacterium aquidurense</name>
    <dbReference type="NCBI Taxonomy" id="362413"/>
    <lineage>
        <taxon>Bacteria</taxon>
        <taxon>Pseudomonadati</taxon>
        <taxon>Bacteroidota</taxon>
        <taxon>Flavobacteriia</taxon>
        <taxon>Flavobacteriales</taxon>
        <taxon>Flavobacteriaceae</taxon>
        <taxon>Flavobacterium</taxon>
    </lineage>
</organism>
<dbReference type="EMBL" id="JRLF01000008">
    <property type="protein sequence ID" value="KQB41355.1"/>
    <property type="molecule type" value="Genomic_DNA"/>
</dbReference>
<dbReference type="AlphaFoldDB" id="A0A0Q0WYP6"/>
<gene>
    <name evidence="3" type="ORF">RC62_4101</name>
</gene>
<dbReference type="STRING" id="362413.RC62_4101"/>
<dbReference type="PANTHER" id="PTHR11487">
    <property type="entry name" value="THIOESTERASE"/>
    <property type="match status" value="1"/>
</dbReference>
<feature type="domain" description="Thioesterase" evidence="2">
    <location>
        <begin position="8"/>
        <end position="221"/>
    </location>
</feature>
<dbReference type="OrthoDB" id="2213423at2"/>
<evidence type="ECO:0000313" key="3">
    <source>
        <dbReference type="EMBL" id="KQB41355.1"/>
    </source>
</evidence>
<evidence type="ECO:0000256" key="1">
    <source>
        <dbReference type="ARBA" id="ARBA00007169"/>
    </source>
</evidence>
<sequence length="239" mass="27678">MDTNNRFQLFLLHFAGGSVYSYDFLKKHIDPNIEFIALELPGRGKRFSEKLLKTKSEVIEDYFSQIKKLRNNAPYVLFGHSMGATIGLSLTKRLEAIGDPPEKLIVSGNPGPGIKKEEDIIRYLLDDFQFKEVLEKLGGVPREVLDNDELYEYFAPIMRADFECLEKYFFSEKGIRINVPIFAMMGNEEELYTRIENWGNFTNTDLEFKILKGNHFFIHEHPFELGNIIMNCCQASIEK</sequence>
<dbReference type="Gene3D" id="3.40.50.1820">
    <property type="entry name" value="alpha/beta hydrolase"/>
    <property type="match status" value="1"/>
</dbReference>
<accession>A0A0Q0WYP6</accession>
<reference evidence="3 4" key="1">
    <citation type="submission" date="2014-09" db="EMBL/GenBank/DDBJ databases">
        <title>Genome sequence of Flavobacterium aquidurense RC62.</title>
        <authorList>
            <person name="Kim J.F."/>
            <person name="Kwak M.-J."/>
        </authorList>
    </citation>
    <scope>NUCLEOTIDE SEQUENCE [LARGE SCALE GENOMIC DNA]</scope>
    <source>
        <strain evidence="3 4">RC62</strain>
    </source>
</reference>
<proteinExistence type="inferred from homology"/>
<protein>
    <submittedName>
        <fullName evidence="3">Thioesterase (Type II)</fullName>
    </submittedName>
</protein>
<comment type="similarity">
    <text evidence="1">Belongs to the thioesterase family.</text>
</comment>
<evidence type="ECO:0000313" key="4">
    <source>
        <dbReference type="Proteomes" id="UP000050443"/>
    </source>
</evidence>
<dbReference type="PATRIC" id="fig|362413.3.peg.4024"/>
<dbReference type="SUPFAM" id="SSF53474">
    <property type="entry name" value="alpha/beta-Hydrolases"/>
    <property type="match status" value="1"/>
</dbReference>
<dbReference type="InterPro" id="IPR001031">
    <property type="entry name" value="Thioesterase"/>
</dbReference>
<dbReference type="PANTHER" id="PTHR11487:SF0">
    <property type="entry name" value="S-ACYL FATTY ACID SYNTHASE THIOESTERASE, MEDIUM CHAIN"/>
    <property type="match status" value="1"/>
</dbReference>